<dbReference type="EMBL" id="CADCUT010000200">
    <property type="protein sequence ID" value="CAA9431862.1"/>
    <property type="molecule type" value="Genomic_DNA"/>
</dbReference>
<feature type="transmembrane region" description="Helical" evidence="2">
    <location>
        <begin position="152"/>
        <end position="169"/>
    </location>
</feature>
<accession>A0A6J4Q4M9</accession>
<dbReference type="PANTHER" id="PTHR35797:SF1">
    <property type="entry name" value="PROTEASE"/>
    <property type="match status" value="1"/>
</dbReference>
<reference evidence="4" key="1">
    <citation type="submission" date="2020-02" db="EMBL/GenBank/DDBJ databases">
        <authorList>
            <person name="Meier V. D."/>
        </authorList>
    </citation>
    <scope>NUCLEOTIDE SEQUENCE</scope>
    <source>
        <strain evidence="4">AVDCRST_MAG03</strain>
    </source>
</reference>
<keyword evidence="4" id="KW-0645">Protease</keyword>
<feature type="transmembrane region" description="Helical" evidence="2">
    <location>
        <begin position="279"/>
        <end position="297"/>
    </location>
</feature>
<keyword evidence="2" id="KW-0812">Transmembrane</keyword>
<gene>
    <name evidence="4" type="ORF">AVDCRST_MAG03-3303</name>
</gene>
<dbReference type="GO" id="GO:0004175">
    <property type="term" value="F:endopeptidase activity"/>
    <property type="evidence" value="ECO:0007669"/>
    <property type="project" value="UniProtKB-ARBA"/>
</dbReference>
<evidence type="ECO:0000259" key="3">
    <source>
        <dbReference type="Pfam" id="PF02517"/>
    </source>
</evidence>
<dbReference type="GO" id="GO:0006508">
    <property type="term" value="P:proteolysis"/>
    <property type="evidence" value="ECO:0007669"/>
    <property type="project" value="UniProtKB-KW"/>
</dbReference>
<feature type="compositionally biased region" description="Basic and acidic residues" evidence="1">
    <location>
        <begin position="308"/>
        <end position="317"/>
    </location>
</feature>
<feature type="transmembrane region" description="Helical" evidence="2">
    <location>
        <begin position="28"/>
        <end position="50"/>
    </location>
</feature>
<name>A0A6J4Q4M9_9ACTN</name>
<evidence type="ECO:0000256" key="2">
    <source>
        <dbReference type="SAM" id="Phobius"/>
    </source>
</evidence>
<feature type="domain" description="CAAX prenyl protease 2/Lysostaphin resistance protein A-like" evidence="3">
    <location>
        <begin position="155"/>
        <end position="261"/>
    </location>
</feature>
<feature type="transmembrane region" description="Helical" evidence="2">
    <location>
        <begin position="116"/>
        <end position="140"/>
    </location>
</feature>
<sequence length="331" mass="35761">MQNPNREASGQGSVYIDRGVGAFFRRHGLVAFYALAFGLSWLAWLPYVLSQYGLGVVRIPFPEILGTGELAGQLGGILFGAYLGPLGAAFIVTALGEGRPGLRRWRGRLFRWGVGWRWYALALVGVPALIVAGTLVLPGAAAGLRLPSPELFLVYLPFFLLQVVTTGLAEEPGWRDFALVRHQRQHGPLLGTLILSVLWAGWHLPLFLTEWGAGIGGANLRTILLFFLLCITISIVITWVFNRTRESLPLAIVIHASNNTFASLLLVATFTTLDPSRDVLTGAVIGYGALAMVLALVTRGRLGYGDPYDDRPEEGVRGEPGGIPPGHVVAD</sequence>
<organism evidence="4">
    <name type="scientific">uncultured Rubrobacteraceae bacterium</name>
    <dbReference type="NCBI Taxonomy" id="349277"/>
    <lineage>
        <taxon>Bacteria</taxon>
        <taxon>Bacillati</taxon>
        <taxon>Actinomycetota</taxon>
        <taxon>Rubrobacteria</taxon>
        <taxon>Rubrobacterales</taxon>
        <taxon>Rubrobacteraceae</taxon>
        <taxon>environmental samples</taxon>
    </lineage>
</organism>
<dbReference type="GO" id="GO:0080120">
    <property type="term" value="P:CAAX-box protein maturation"/>
    <property type="evidence" value="ECO:0007669"/>
    <property type="project" value="UniProtKB-ARBA"/>
</dbReference>
<evidence type="ECO:0000313" key="4">
    <source>
        <dbReference type="EMBL" id="CAA9431862.1"/>
    </source>
</evidence>
<dbReference type="AlphaFoldDB" id="A0A6J4Q4M9"/>
<keyword evidence="4" id="KW-0378">Hydrolase</keyword>
<evidence type="ECO:0000256" key="1">
    <source>
        <dbReference type="SAM" id="MobiDB-lite"/>
    </source>
</evidence>
<feature type="transmembrane region" description="Helical" evidence="2">
    <location>
        <begin position="70"/>
        <end position="95"/>
    </location>
</feature>
<feature type="transmembrane region" description="Helical" evidence="2">
    <location>
        <begin position="248"/>
        <end position="273"/>
    </location>
</feature>
<dbReference type="InterPro" id="IPR042150">
    <property type="entry name" value="MmRce1-like"/>
</dbReference>
<keyword evidence="2" id="KW-1133">Transmembrane helix</keyword>
<proteinExistence type="predicted"/>
<feature type="transmembrane region" description="Helical" evidence="2">
    <location>
        <begin position="189"/>
        <end position="208"/>
    </location>
</feature>
<dbReference type="InterPro" id="IPR003675">
    <property type="entry name" value="Rce1/LyrA-like_dom"/>
</dbReference>
<dbReference type="Pfam" id="PF02517">
    <property type="entry name" value="Rce1-like"/>
    <property type="match status" value="1"/>
</dbReference>
<dbReference type="PANTHER" id="PTHR35797">
    <property type="entry name" value="PROTEASE-RELATED"/>
    <property type="match status" value="1"/>
</dbReference>
<feature type="transmembrane region" description="Helical" evidence="2">
    <location>
        <begin position="220"/>
        <end position="241"/>
    </location>
</feature>
<feature type="region of interest" description="Disordered" evidence="1">
    <location>
        <begin position="308"/>
        <end position="331"/>
    </location>
</feature>
<keyword evidence="2" id="KW-0472">Membrane</keyword>
<protein>
    <submittedName>
        <fullName evidence="4">CAAX amino terminal protease family protein</fullName>
    </submittedName>
</protein>